<evidence type="ECO:0000313" key="1">
    <source>
        <dbReference type="EMBL" id="KLK89607.1"/>
    </source>
</evidence>
<protein>
    <recommendedName>
        <fullName evidence="3">Tn3 transposase DDE domain-containing protein</fullName>
    </recommendedName>
</protein>
<dbReference type="STRING" id="1225564.AA309_30370"/>
<dbReference type="Proteomes" id="UP000035489">
    <property type="component" value="Unassembled WGS sequence"/>
</dbReference>
<evidence type="ECO:0000313" key="2">
    <source>
        <dbReference type="Proteomes" id="UP000035489"/>
    </source>
</evidence>
<comment type="caution">
    <text evidence="1">The sequence shown here is derived from an EMBL/GenBank/DDBJ whole genome shotgun (WGS) entry which is preliminary data.</text>
</comment>
<evidence type="ECO:0008006" key="3">
    <source>
        <dbReference type="Google" id="ProtNLM"/>
    </source>
</evidence>
<name>A0A0H1RAJ0_9HYPH</name>
<gene>
    <name evidence="1" type="ORF">AA309_30370</name>
</gene>
<accession>A0A0H1RAJ0</accession>
<proteinExistence type="predicted"/>
<dbReference type="AlphaFoldDB" id="A0A0H1RAJ0"/>
<keyword evidence="2" id="KW-1185">Reference proteome</keyword>
<organism evidence="1 2">
    <name type="scientific">Microvirga vignae</name>
    <dbReference type="NCBI Taxonomy" id="1225564"/>
    <lineage>
        <taxon>Bacteria</taxon>
        <taxon>Pseudomonadati</taxon>
        <taxon>Pseudomonadota</taxon>
        <taxon>Alphaproteobacteria</taxon>
        <taxon>Hyphomicrobiales</taxon>
        <taxon>Methylobacteriaceae</taxon>
        <taxon>Microvirga</taxon>
    </lineage>
</organism>
<sequence>MAQAITLEQALTDAAVTMFNKLIGRLFARANTRRKQRYVDAQHDTTKVLRLFRDTLRALVVANDTGRNAIDVLDDEIGWHRLLQAQPEVGAMVRDADPDPLLFSAERYSTIRKYTARFLEMVTFRSSRKHDSLLAAIRTLKILHAAERRTLPDRVPVGHLSAQSRKLIFADAKPDRRLYEIATLAVLRERLRSGDIWVEGSRAFRPMDEHLMPKPAFAALKVADELNLGVQGDAVAYLTEARQTLDFNLKRLAYRARNGKLEGVRIEAGQLVVSPLPGEIPAAAEELKWELADMYPLSEVPDLLMEVHNWTGNARCSSTSAARSATAHSRARLSVPRV</sequence>
<dbReference type="OrthoDB" id="7281829at2"/>
<dbReference type="PATRIC" id="fig|1225564.3.peg.844"/>
<reference evidence="1 2" key="1">
    <citation type="submission" date="2015-05" db="EMBL/GenBank/DDBJ databases">
        <title>Draft genome sequence of Microvirga vignae strain BR3299, a novel nitrogen fixing bacteria isolated from Brazil semi-aired region.</title>
        <authorList>
            <person name="Zilli J.E."/>
            <person name="Passos S.R."/>
            <person name="Leite J."/>
            <person name="Baldani J.I."/>
            <person name="Xavier G.R."/>
            <person name="Rumjaneck N.G."/>
            <person name="Simoes-Araujo J.L."/>
        </authorList>
    </citation>
    <scope>NUCLEOTIDE SEQUENCE [LARGE SCALE GENOMIC DNA]</scope>
    <source>
        <strain evidence="1 2">BR3299</strain>
    </source>
</reference>
<dbReference type="EMBL" id="LCYG01000134">
    <property type="protein sequence ID" value="KLK89607.1"/>
    <property type="molecule type" value="Genomic_DNA"/>
</dbReference>